<comment type="similarity">
    <text evidence="2 11 12">Belongs to the chorismate synthase family.</text>
</comment>
<dbReference type="NCBIfam" id="NF003793">
    <property type="entry name" value="PRK05382.1"/>
    <property type="match status" value="1"/>
</dbReference>
<dbReference type="GO" id="GO:0004107">
    <property type="term" value="F:chorismate synthase activity"/>
    <property type="evidence" value="ECO:0007669"/>
    <property type="project" value="UniProtKB-UniRule"/>
</dbReference>
<dbReference type="RefSeq" id="WP_073164346.1">
    <property type="nucleotide sequence ID" value="NZ_FQUW01000013.1"/>
</dbReference>
<proteinExistence type="inferred from homology"/>
<keyword evidence="5 11" id="KW-0285">Flavoprotein</keyword>
<feature type="binding site" evidence="11">
    <location>
        <position position="318"/>
    </location>
    <ligand>
        <name>FMN</name>
        <dbReference type="ChEBI" id="CHEBI:58210"/>
    </ligand>
</feature>
<dbReference type="GO" id="GO:0010181">
    <property type="term" value="F:FMN binding"/>
    <property type="evidence" value="ECO:0007669"/>
    <property type="project" value="TreeGrafter"/>
</dbReference>
<dbReference type="Pfam" id="PF01264">
    <property type="entry name" value="Chorismate_synt"/>
    <property type="match status" value="1"/>
</dbReference>
<feature type="binding site" evidence="11">
    <location>
        <begin position="273"/>
        <end position="274"/>
    </location>
    <ligand>
        <name>FMN</name>
        <dbReference type="ChEBI" id="CHEBI:58210"/>
    </ligand>
</feature>
<evidence type="ECO:0000256" key="12">
    <source>
        <dbReference type="RuleBase" id="RU000605"/>
    </source>
</evidence>
<dbReference type="PANTHER" id="PTHR21085">
    <property type="entry name" value="CHORISMATE SYNTHASE"/>
    <property type="match status" value="1"/>
</dbReference>
<keyword evidence="6 11" id="KW-0288">FMN</keyword>
<feature type="binding site" evidence="11">
    <location>
        <position position="46"/>
    </location>
    <ligand>
        <name>NADP(+)</name>
        <dbReference type="ChEBI" id="CHEBI:58349"/>
    </ligand>
</feature>
<dbReference type="PANTHER" id="PTHR21085:SF0">
    <property type="entry name" value="CHORISMATE SYNTHASE"/>
    <property type="match status" value="1"/>
</dbReference>
<keyword evidence="8 11" id="KW-0521">NADP</keyword>
<dbReference type="GO" id="GO:0009073">
    <property type="term" value="P:aromatic amino acid family biosynthetic process"/>
    <property type="evidence" value="ECO:0007669"/>
    <property type="project" value="UniProtKB-KW"/>
</dbReference>
<dbReference type="AlphaFoldDB" id="A0A1M4YBY0"/>
<dbReference type="EC" id="4.2.3.5" evidence="3 11"/>
<sequence length="418" mass="45285">MLRYLTAGESHGPALTAIIEGLPAGLPLPEDYVNRQLARRQGGYGRGGRMRIEQDRVRFLAGVRGGFTLGSPVALYIENRDWASWQEIMGPGAGARLDQRVVTRPRPGHADLAGALKYGHRDIRNVLERASARETAARVAAGSVARRLLEELGIEIIGHVVRIGPVAVPEPGGDEDILCTCLAETGGVAEREAVSTPDLSRLRELLDASPVYCLHRETAEAMMREIDRAREAGDSLGGIFEIRVYGLPPGLGSYVHWDRRLDGRLAGALMSVQAIKGVEIGLGFAGAALPGSQVHDEIFYSREKGFYRRTNRAGGLEGGVTNGEPLVLRAAMKPIPTLYKPLRSVDLISKEPFTASVERSDVCAVPAACVVGEAVVAWEVAAACVEKFGGDTLQEMKANYRRYFEYLRREAAPDMAGE</sequence>
<dbReference type="PROSITE" id="PS00788">
    <property type="entry name" value="CHORISMATE_SYNTHASE_2"/>
    <property type="match status" value="1"/>
</dbReference>
<dbReference type="OrthoDB" id="9771806at2"/>
<dbReference type="EMBL" id="FQUW01000013">
    <property type="protein sequence ID" value="SHF03093.1"/>
    <property type="molecule type" value="Genomic_DNA"/>
</dbReference>
<name>A0A1M4YBY0_9FIRM</name>
<dbReference type="GO" id="GO:0009423">
    <property type="term" value="P:chorismate biosynthetic process"/>
    <property type="evidence" value="ECO:0007669"/>
    <property type="project" value="UniProtKB-UniRule"/>
</dbReference>
<keyword evidence="10 11" id="KW-0456">Lyase</keyword>
<dbReference type="PROSITE" id="PS00787">
    <property type="entry name" value="CHORISMATE_SYNTHASE_1"/>
    <property type="match status" value="1"/>
</dbReference>
<evidence type="ECO:0000256" key="11">
    <source>
        <dbReference type="HAMAP-Rule" id="MF_00300"/>
    </source>
</evidence>
<evidence type="ECO:0000256" key="4">
    <source>
        <dbReference type="ARBA" id="ARBA00022605"/>
    </source>
</evidence>
<keyword evidence="7 11" id="KW-0274">FAD</keyword>
<comment type="subunit">
    <text evidence="11">Homotetramer.</text>
</comment>
<organism evidence="13 14">
    <name type="scientific">Desulfofundulus australicus DSM 11792</name>
    <dbReference type="NCBI Taxonomy" id="1121425"/>
    <lineage>
        <taxon>Bacteria</taxon>
        <taxon>Bacillati</taxon>
        <taxon>Bacillota</taxon>
        <taxon>Clostridia</taxon>
        <taxon>Eubacteriales</taxon>
        <taxon>Peptococcaceae</taxon>
        <taxon>Desulfofundulus</taxon>
    </lineage>
</organism>
<dbReference type="SUPFAM" id="SSF103263">
    <property type="entry name" value="Chorismate synthase, AroC"/>
    <property type="match status" value="1"/>
</dbReference>
<comment type="cofactor">
    <cofactor evidence="11 12">
        <name>FMNH2</name>
        <dbReference type="ChEBI" id="CHEBI:57618"/>
    </cofactor>
    <text evidence="11 12">Reduced FMN (FMNH(2)).</text>
</comment>
<evidence type="ECO:0000313" key="14">
    <source>
        <dbReference type="Proteomes" id="UP000184196"/>
    </source>
</evidence>
<dbReference type="FunFam" id="3.60.150.10:FF:000002">
    <property type="entry name" value="Chorismate synthase"/>
    <property type="match status" value="1"/>
</dbReference>
<protein>
    <recommendedName>
        <fullName evidence="3 11">Chorismate synthase</fullName>
        <shortName evidence="11">CS</shortName>
        <ecNumber evidence="3 11">4.2.3.5</ecNumber>
    </recommendedName>
    <alternativeName>
        <fullName evidence="11">5-enolpyruvylshikimate-3-phosphate phospholyase</fullName>
    </alternativeName>
</protein>
<dbReference type="InterPro" id="IPR000453">
    <property type="entry name" value="Chorismate_synth"/>
</dbReference>
<accession>A0A1M4YBY0</accession>
<evidence type="ECO:0000256" key="5">
    <source>
        <dbReference type="ARBA" id="ARBA00022630"/>
    </source>
</evidence>
<feature type="binding site" evidence="11">
    <location>
        <begin position="333"/>
        <end position="337"/>
    </location>
    <ligand>
        <name>FMN</name>
        <dbReference type="ChEBI" id="CHEBI:58210"/>
    </ligand>
</feature>
<feature type="binding site" evidence="11">
    <location>
        <position position="359"/>
    </location>
    <ligand>
        <name>FMN</name>
        <dbReference type="ChEBI" id="CHEBI:58210"/>
    </ligand>
</feature>
<dbReference type="GO" id="GO:0008652">
    <property type="term" value="P:amino acid biosynthetic process"/>
    <property type="evidence" value="ECO:0007669"/>
    <property type="project" value="UniProtKB-KW"/>
</dbReference>
<dbReference type="PIRSF" id="PIRSF001456">
    <property type="entry name" value="Chorismate_synth"/>
    <property type="match status" value="1"/>
</dbReference>
<evidence type="ECO:0000256" key="10">
    <source>
        <dbReference type="ARBA" id="ARBA00023239"/>
    </source>
</evidence>
<dbReference type="CDD" id="cd07304">
    <property type="entry name" value="Chorismate_synthase"/>
    <property type="match status" value="1"/>
</dbReference>
<evidence type="ECO:0000256" key="7">
    <source>
        <dbReference type="ARBA" id="ARBA00022827"/>
    </source>
</evidence>
<feature type="binding site" evidence="11">
    <location>
        <position position="40"/>
    </location>
    <ligand>
        <name>NADP(+)</name>
        <dbReference type="ChEBI" id="CHEBI:58349"/>
    </ligand>
</feature>
<dbReference type="InterPro" id="IPR020541">
    <property type="entry name" value="Chorismate_synthase_CS"/>
</dbReference>
<dbReference type="GO" id="GO:0005829">
    <property type="term" value="C:cytosol"/>
    <property type="evidence" value="ECO:0007669"/>
    <property type="project" value="TreeGrafter"/>
</dbReference>
<evidence type="ECO:0000256" key="6">
    <source>
        <dbReference type="ARBA" id="ARBA00022643"/>
    </source>
</evidence>
<evidence type="ECO:0000256" key="2">
    <source>
        <dbReference type="ARBA" id="ARBA00008014"/>
    </source>
</evidence>
<keyword evidence="14" id="KW-1185">Reference proteome</keyword>
<dbReference type="UniPathway" id="UPA00053">
    <property type="reaction ID" value="UER00090"/>
</dbReference>
<evidence type="ECO:0000256" key="8">
    <source>
        <dbReference type="ARBA" id="ARBA00022857"/>
    </source>
</evidence>
<dbReference type="HAMAP" id="MF_00300">
    <property type="entry name" value="Chorismate_synth"/>
    <property type="match status" value="1"/>
</dbReference>
<comment type="pathway">
    <text evidence="1 11 12">Metabolic intermediate biosynthesis; chorismate biosynthesis; chorismate from D-erythrose 4-phosphate and phosphoenolpyruvate: step 7/7.</text>
</comment>
<evidence type="ECO:0000256" key="1">
    <source>
        <dbReference type="ARBA" id="ARBA00005044"/>
    </source>
</evidence>
<reference evidence="14" key="1">
    <citation type="submission" date="2016-11" db="EMBL/GenBank/DDBJ databases">
        <authorList>
            <person name="Varghese N."/>
            <person name="Submissions S."/>
        </authorList>
    </citation>
    <scope>NUCLEOTIDE SEQUENCE [LARGE SCALE GENOMIC DNA]</scope>
    <source>
        <strain evidence="14">DSM 11792</strain>
    </source>
</reference>
<dbReference type="InterPro" id="IPR035904">
    <property type="entry name" value="Chorismate_synth_AroC_sf"/>
</dbReference>
<keyword evidence="4 11" id="KW-0028">Amino-acid biosynthesis</keyword>
<evidence type="ECO:0000256" key="3">
    <source>
        <dbReference type="ARBA" id="ARBA00013036"/>
    </source>
</evidence>
<dbReference type="PROSITE" id="PS00789">
    <property type="entry name" value="CHORISMATE_SYNTHASE_3"/>
    <property type="match status" value="1"/>
</dbReference>
<gene>
    <name evidence="11" type="primary">aroC</name>
    <name evidence="13" type="ORF">SAMN02745218_01311</name>
</gene>
<feature type="binding site" evidence="11">
    <location>
        <begin position="129"/>
        <end position="131"/>
    </location>
    <ligand>
        <name>FMN</name>
        <dbReference type="ChEBI" id="CHEBI:58210"/>
    </ligand>
</feature>
<comment type="function">
    <text evidence="11">Catalyzes the anti-1,4-elimination of the C-3 phosphate and the C-6 proR hydrogen from 5-enolpyruvylshikimate-3-phosphate (EPSP) to yield chorismate, which is the branch point compound that serves as the starting substrate for the three terminal pathways of aromatic amino acid biosynthesis. This reaction introduces a second double bond into the aromatic ring system.</text>
</comment>
<dbReference type="Proteomes" id="UP000184196">
    <property type="component" value="Unassembled WGS sequence"/>
</dbReference>
<evidence type="ECO:0000313" key="13">
    <source>
        <dbReference type="EMBL" id="SHF03093.1"/>
    </source>
</evidence>
<evidence type="ECO:0000256" key="9">
    <source>
        <dbReference type="ARBA" id="ARBA00023141"/>
    </source>
</evidence>
<comment type="catalytic activity">
    <reaction evidence="11 12">
        <text>5-O-(1-carboxyvinyl)-3-phosphoshikimate = chorismate + phosphate</text>
        <dbReference type="Rhea" id="RHEA:21020"/>
        <dbReference type="ChEBI" id="CHEBI:29748"/>
        <dbReference type="ChEBI" id="CHEBI:43474"/>
        <dbReference type="ChEBI" id="CHEBI:57701"/>
        <dbReference type="EC" id="4.2.3.5"/>
    </reaction>
</comment>
<dbReference type="Gene3D" id="3.60.150.10">
    <property type="entry name" value="Chorismate synthase AroC"/>
    <property type="match status" value="1"/>
</dbReference>
<keyword evidence="9 11" id="KW-0057">Aromatic amino acid biosynthesis</keyword>
<dbReference type="NCBIfam" id="TIGR00033">
    <property type="entry name" value="aroC"/>
    <property type="match status" value="1"/>
</dbReference>